<dbReference type="SUPFAM" id="SSF88723">
    <property type="entry name" value="PIN domain-like"/>
    <property type="match status" value="1"/>
</dbReference>
<evidence type="ECO:0000313" key="10">
    <source>
        <dbReference type="Ensembl" id="ENSBMSP00010017708.1"/>
    </source>
</evidence>
<dbReference type="CDD" id="cd09866">
    <property type="entry name" value="PIN_Fcf1-Utp23-H"/>
    <property type="match status" value="1"/>
</dbReference>
<accession>A0A8C0DBU0</accession>
<dbReference type="InterPro" id="IPR029060">
    <property type="entry name" value="PIN-like_dom_sf"/>
</dbReference>
<dbReference type="GO" id="GO:0003730">
    <property type="term" value="F:mRNA 3'-UTR binding"/>
    <property type="evidence" value="ECO:0007669"/>
    <property type="project" value="Ensembl"/>
</dbReference>
<feature type="compositionally biased region" description="Basic residues" evidence="8">
    <location>
        <begin position="268"/>
        <end position="279"/>
    </location>
</feature>
<protein>
    <recommendedName>
        <fullName evidence="7">rRNA-processing protein UTP23 homolog</fullName>
    </recommendedName>
</protein>
<dbReference type="OMA" id="CCMQALY"/>
<evidence type="ECO:0000256" key="3">
    <source>
        <dbReference type="ARBA" id="ARBA00022552"/>
    </source>
</evidence>
<keyword evidence="2" id="KW-0690">Ribosome biogenesis</keyword>
<dbReference type="Pfam" id="PF24779">
    <property type="entry name" value="UTP23_sensor"/>
    <property type="match status" value="1"/>
</dbReference>
<dbReference type="GeneTree" id="ENSGT00940000153117"/>
<organism evidence="10">
    <name type="scientific">Balaenoptera musculus</name>
    <name type="common">Blue whale</name>
    <dbReference type="NCBI Taxonomy" id="9771"/>
    <lineage>
        <taxon>Eukaryota</taxon>
        <taxon>Metazoa</taxon>
        <taxon>Chordata</taxon>
        <taxon>Craniata</taxon>
        <taxon>Vertebrata</taxon>
        <taxon>Euteleostomi</taxon>
        <taxon>Mammalia</taxon>
        <taxon>Eutheria</taxon>
        <taxon>Laurasiatheria</taxon>
        <taxon>Artiodactyla</taxon>
        <taxon>Whippomorpha</taxon>
        <taxon>Cetacea</taxon>
        <taxon>Mysticeti</taxon>
        <taxon>Balaenopteridae</taxon>
        <taxon>Balaenoptera</taxon>
    </lineage>
</organism>
<evidence type="ECO:0000259" key="9">
    <source>
        <dbReference type="Pfam" id="PF24779"/>
    </source>
</evidence>
<comment type="function">
    <text evidence="5">Involved in rRNA-processing and ribosome biogenesis.</text>
</comment>
<feature type="domain" description="UTP23 sensor motif region" evidence="9">
    <location>
        <begin position="237"/>
        <end position="256"/>
    </location>
</feature>
<dbReference type="FunFam" id="3.40.50.1010:FF:000006">
    <property type="entry name" value="rRNA-processing protein UTP23 homolog"/>
    <property type="match status" value="1"/>
</dbReference>
<dbReference type="Gene3D" id="3.40.50.1010">
    <property type="entry name" value="5'-nuclease"/>
    <property type="match status" value="1"/>
</dbReference>
<dbReference type="Ensembl" id="ENSBMST00010019550.1">
    <property type="protein sequence ID" value="ENSBMSP00010017708.1"/>
    <property type="gene ID" value="ENSBMSG00010012823.1"/>
</dbReference>
<feature type="region of interest" description="Disordered" evidence="8">
    <location>
        <begin position="212"/>
        <end position="291"/>
    </location>
</feature>
<evidence type="ECO:0000256" key="4">
    <source>
        <dbReference type="ARBA" id="ARBA00023242"/>
    </source>
</evidence>
<dbReference type="Pfam" id="PF04900">
    <property type="entry name" value="Fcf1"/>
    <property type="match status" value="1"/>
</dbReference>
<dbReference type="InterPro" id="IPR057776">
    <property type="entry name" value="UTP23_sensor"/>
</dbReference>
<dbReference type="GO" id="GO:0032040">
    <property type="term" value="C:small-subunit processome"/>
    <property type="evidence" value="ECO:0007669"/>
    <property type="project" value="InterPro"/>
</dbReference>
<reference evidence="10" key="1">
    <citation type="submission" date="2023-09" db="UniProtKB">
        <authorList>
            <consortium name="Ensembl"/>
        </authorList>
    </citation>
    <scope>IDENTIFICATION</scope>
</reference>
<evidence type="ECO:0000256" key="2">
    <source>
        <dbReference type="ARBA" id="ARBA00022517"/>
    </source>
</evidence>
<dbReference type="GO" id="GO:0000480">
    <property type="term" value="P:endonucleolytic cleavage in 5'-ETS of tricistronic rRNA transcript (SSU-rRNA, 5.8S rRNA, LSU-rRNA)"/>
    <property type="evidence" value="ECO:0007669"/>
    <property type="project" value="Ensembl"/>
</dbReference>
<keyword evidence="4" id="KW-0539">Nucleus</keyword>
<comment type="subcellular location">
    <subcellularLocation>
        <location evidence="1">Nucleus</location>
        <location evidence="1">Nucleolus</location>
    </subcellularLocation>
</comment>
<evidence type="ECO:0000256" key="6">
    <source>
        <dbReference type="ARBA" id="ARBA00038503"/>
    </source>
</evidence>
<evidence type="ECO:0000256" key="8">
    <source>
        <dbReference type="SAM" id="MobiDB-lite"/>
    </source>
</evidence>
<proteinExistence type="inferred from homology"/>
<comment type="similarity">
    <text evidence="6">Belongs to the UTP23/FCF1 family. UTP23 subfamily.</text>
</comment>
<dbReference type="AlphaFoldDB" id="A0A8C0DBU0"/>
<evidence type="ECO:0000256" key="7">
    <source>
        <dbReference type="ARBA" id="ARBA00071400"/>
    </source>
</evidence>
<gene>
    <name evidence="10" type="primary">UTP23</name>
</gene>
<dbReference type="InterPro" id="IPR006984">
    <property type="entry name" value="Fcf1/UTP23"/>
</dbReference>
<sequence length="291" mass="32499">MGAFASGAKGSSFPGEARLANSGLCGGGVRCCFLVRWLAPGKPGMKITRQKHAKKHLGFFRNNFGVREPYQILLDGTFCQAALRGRIQLREQLPRYLMGETQLCTTRCVLKELETLGKDLYGAKLIAQKCQVRNCPHFKNSVSGSECLLSMVEDGNPHHYFVATQDQNLSMKVKKKPGIPLMFIIQNTIVLDKPSPKTIAFAKAVESGQLVSGQEKQSIKQLKEEQGLVKDPEQRRKKKRRKISGPNPLSCLKKKKKTQDTNSSASEKKRKRKRIRNRSTSKVLSEKQNAG</sequence>
<feature type="compositionally biased region" description="Basic and acidic residues" evidence="8">
    <location>
        <begin position="217"/>
        <end position="234"/>
    </location>
</feature>
<evidence type="ECO:0000256" key="1">
    <source>
        <dbReference type="ARBA" id="ARBA00004604"/>
    </source>
</evidence>
<keyword evidence="3" id="KW-0698">rRNA processing</keyword>
<evidence type="ECO:0000256" key="5">
    <source>
        <dbReference type="ARBA" id="ARBA00037300"/>
    </source>
</evidence>
<dbReference type="PANTHER" id="PTHR12416">
    <property type="entry name" value="RRNA-PROCESSING PROTEIN UTP23 HOMOLOG"/>
    <property type="match status" value="1"/>
</dbReference>
<dbReference type="GO" id="GO:0048027">
    <property type="term" value="F:mRNA 5'-UTR binding"/>
    <property type="evidence" value="ECO:0007669"/>
    <property type="project" value="Ensembl"/>
</dbReference>
<name>A0A8C0DBU0_BALMU</name>